<name>A0AAV2L776_KNICA</name>
<dbReference type="Proteomes" id="UP001497482">
    <property type="component" value="Chromosome 22"/>
</dbReference>
<evidence type="ECO:0000313" key="1">
    <source>
        <dbReference type="EMBL" id="CAL1597779.1"/>
    </source>
</evidence>
<organism evidence="1 2">
    <name type="scientific">Knipowitschia caucasica</name>
    <name type="common">Caucasian dwarf goby</name>
    <name type="synonym">Pomatoschistus caucasicus</name>
    <dbReference type="NCBI Taxonomy" id="637954"/>
    <lineage>
        <taxon>Eukaryota</taxon>
        <taxon>Metazoa</taxon>
        <taxon>Chordata</taxon>
        <taxon>Craniata</taxon>
        <taxon>Vertebrata</taxon>
        <taxon>Euteleostomi</taxon>
        <taxon>Actinopterygii</taxon>
        <taxon>Neopterygii</taxon>
        <taxon>Teleostei</taxon>
        <taxon>Neoteleostei</taxon>
        <taxon>Acanthomorphata</taxon>
        <taxon>Gobiaria</taxon>
        <taxon>Gobiiformes</taxon>
        <taxon>Gobioidei</taxon>
        <taxon>Gobiidae</taxon>
        <taxon>Gobiinae</taxon>
        <taxon>Knipowitschia</taxon>
    </lineage>
</organism>
<keyword evidence="2" id="KW-1185">Reference proteome</keyword>
<proteinExistence type="predicted"/>
<dbReference type="EMBL" id="OZ035844">
    <property type="protein sequence ID" value="CAL1597779.1"/>
    <property type="molecule type" value="Genomic_DNA"/>
</dbReference>
<dbReference type="AlphaFoldDB" id="A0AAV2L776"/>
<gene>
    <name evidence="1" type="ORF">KC01_LOCUS26264</name>
</gene>
<evidence type="ECO:0000313" key="2">
    <source>
        <dbReference type="Proteomes" id="UP001497482"/>
    </source>
</evidence>
<protein>
    <submittedName>
        <fullName evidence="1">Uncharacterized protein</fullName>
    </submittedName>
</protein>
<sequence>MFRKTCPRLTLSTSSNIRLVSGTSGALGTVTIIGVRVRPRVPMEAVFTTWGWLGAPGGAGGGRQEKCKRKVQ</sequence>
<accession>A0AAV2L776</accession>
<reference evidence="1 2" key="1">
    <citation type="submission" date="2024-04" db="EMBL/GenBank/DDBJ databases">
        <authorList>
            <person name="Waldvogel A.-M."/>
            <person name="Schoenle A."/>
        </authorList>
    </citation>
    <scope>NUCLEOTIDE SEQUENCE [LARGE SCALE GENOMIC DNA]</scope>
</reference>